<evidence type="ECO:0000313" key="2">
    <source>
        <dbReference type="Proteomes" id="UP000440714"/>
    </source>
</evidence>
<sequence>MTIESGGTINTSNNNAIVVSPGANNVTINNAGNVNGGGSNSAAINIGDNRSGGATINDFTNSGTIGDGSNKFAITVWGKSDSKSTIETFNNSGLIQSGSGEAIYLGNTTINDFTNSGTIKSTGGVGVNVASGTNISTLNNKGTISGSRGVSIASNSTIENLNNSNTGFISSIKIAKNGKINNINNQGTIGGVDLGDVSREQQKAFIGTFNNNGTIINNKGYGTVFIVTSTIENFTNSGLIENSSGGDSGGIYTAGGKIGTFINENTGIIKSTKEGIKISYIDWTGTQADLIQNKGTIIAGNSGVHISNLSSLKTFENSGFIQATNGVEIKNYGQGKAGVIETLNNSGSMFGSANGIMLHGGASGSSINTITNKGTILGQSGAGIYVNGANQHIKDYIKLEGSNALIAGGTAGIYNKGTIGVNNNTGSLVN</sequence>
<protein>
    <recommendedName>
        <fullName evidence="3">Autotransporter outer membrane beta-barrel domain-containing protein</fullName>
    </recommendedName>
</protein>
<dbReference type="Proteomes" id="UP000440714">
    <property type="component" value="Unassembled WGS sequence"/>
</dbReference>
<dbReference type="EMBL" id="AAKYAN010000013">
    <property type="protein sequence ID" value="ECW8955058.1"/>
    <property type="molecule type" value="Genomic_DNA"/>
</dbReference>
<comment type="caution">
    <text evidence="1">The sequence shown here is derived from an EMBL/GenBank/DDBJ whole genome shotgun (WGS) entry which is preliminary data.</text>
</comment>
<organism evidence="1 2">
    <name type="scientific">Campylobacter lari</name>
    <dbReference type="NCBI Taxonomy" id="201"/>
    <lineage>
        <taxon>Bacteria</taxon>
        <taxon>Pseudomonadati</taxon>
        <taxon>Campylobacterota</taxon>
        <taxon>Epsilonproteobacteria</taxon>
        <taxon>Campylobacterales</taxon>
        <taxon>Campylobacteraceae</taxon>
        <taxon>Campylobacter</taxon>
    </lineage>
</organism>
<reference evidence="1 2" key="1">
    <citation type="submission" date="2019-09" db="EMBL/GenBank/DDBJ databases">
        <authorList>
            <consortium name="PulseNet: The National Subtyping Network for Foodborne Disease Surveillance"/>
            <person name="Tarr C.L."/>
            <person name="Trees E."/>
            <person name="Katz L.S."/>
            <person name="Carleton-Romer H.A."/>
            <person name="Stroika S."/>
            <person name="Kucerova Z."/>
            <person name="Roache K.F."/>
            <person name="Sabol A.L."/>
            <person name="Besser J."/>
            <person name="Gerner-Smidt P."/>
        </authorList>
    </citation>
    <scope>NUCLEOTIDE SEQUENCE [LARGE SCALE GENOMIC DNA]</scope>
    <source>
        <strain evidence="1 2">PNUSAC011760</strain>
    </source>
</reference>
<accession>A0A698FUV6</accession>
<proteinExistence type="predicted"/>
<dbReference type="AlphaFoldDB" id="A0A698FUV6"/>
<evidence type="ECO:0008006" key="3">
    <source>
        <dbReference type="Google" id="ProtNLM"/>
    </source>
</evidence>
<name>A0A698FUV6_CAMLA</name>
<feature type="non-terminal residue" evidence="1">
    <location>
        <position position="430"/>
    </location>
</feature>
<evidence type="ECO:0000313" key="1">
    <source>
        <dbReference type="EMBL" id="ECW8955058.1"/>
    </source>
</evidence>
<gene>
    <name evidence="1" type="ORF">F5R70_06430</name>
</gene>